<dbReference type="SUPFAM" id="SSF48371">
    <property type="entry name" value="ARM repeat"/>
    <property type="match status" value="1"/>
</dbReference>
<feature type="signal peptide" evidence="1">
    <location>
        <begin position="1"/>
        <end position="27"/>
    </location>
</feature>
<dbReference type="EMBL" id="HBKN01027741">
    <property type="protein sequence ID" value="CAE2311120.1"/>
    <property type="molecule type" value="Transcribed_RNA"/>
</dbReference>
<dbReference type="Gene3D" id="1.25.10.10">
    <property type="entry name" value="Leucine-rich Repeat Variant"/>
    <property type="match status" value="1"/>
</dbReference>
<dbReference type="InterPro" id="IPR016024">
    <property type="entry name" value="ARM-type_fold"/>
</dbReference>
<proteinExistence type="predicted"/>
<feature type="chain" id="PRO_5030750849" evidence="1">
    <location>
        <begin position="28"/>
        <end position="289"/>
    </location>
</feature>
<evidence type="ECO:0000256" key="1">
    <source>
        <dbReference type="SAM" id="SignalP"/>
    </source>
</evidence>
<organism evidence="2">
    <name type="scientific">Guillardia theta</name>
    <name type="common">Cryptophyte</name>
    <name type="synonym">Cryptomonas phi</name>
    <dbReference type="NCBI Taxonomy" id="55529"/>
    <lineage>
        <taxon>Eukaryota</taxon>
        <taxon>Cryptophyceae</taxon>
        <taxon>Pyrenomonadales</taxon>
        <taxon>Geminigeraceae</taxon>
        <taxon>Guillardia</taxon>
    </lineage>
</organism>
<keyword evidence="1" id="KW-0732">Signal</keyword>
<accession>A0A7S4L0A8</accession>
<sequence length="289" mass="31271">MSCSCFMTRSVFHVMFVLLLFAVSVSCDEQEGSGNHTTSPVADGTYPNYMVPVWKDKMIAHANNLTEDGISIFLDCMRTGYKYRLVAFQGCRIVGLLANFDRAKYGDEIRERVAKLGGIAATTMAMGSHMVSAKVQSMGCFAIQALADGHRKHTHEAINLGAVDVVTWVLKHHGSLDAEIAEYCSAAVASLAYDPLGASRLGQAGAVDAIIASMKAHLSKKPEIQIYSCAALQRLMGGDQRNLERVKQNKHAIFAIVDAIKTFNSHPTVVSICGGLIQSNSNTYLPPKA</sequence>
<dbReference type="InterPro" id="IPR011989">
    <property type="entry name" value="ARM-like"/>
</dbReference>
<name>A0A7S4L0A8_GUITH</name>
<protein>
    <submittedName>
        <fullName evidence="2">Uncharacterized protein</fullName>
    </submittedName>
</protein>
<evidence type="ECO:0000313" key="2">
    <source>
        <dbReference type="EMBL" id="CAE2311120.1"/>
    </source>
</evidence>
<dbReference type="AlphaFoldDB" id="A0A7S4L0A8"/>
<gene>
    <name evidence="2" type="ORF">GTHE00462_LOCUS21442</name>
</gene>
<reference evidence="2" key="1">
    <citation type="submission" date="2021-01" db="EMBL/GenBank/DDBJ databases">
        <authorList>
            <person name="Corre E."/>
            <person name="Pelletier E."/>
            <person name="Niang G."/>
            <person name="Scheremetjew M."/>
            <person name="Finn R."/>
            <person name="Kale V."/>
            <person name="Holt S."/>
            <person name="Cochrane G."/>
            <person name="Meng A."/>
            <person name="Brown T."/>
            <person name="Cohen L."/>
        </authorList>
    </citation>
    <scope>NUCLEOTIDE SEQUENCE</scope>
    <source>
        <strain evidence="2">CCMP 2712</strain>
    </source>
</reference>